<name>A0AAJ8LPY7_9TREE</name>
<dbReference type="Proteomes" id="UP000322225">
    <property type="component" value="Chromosome 10"/>
</dbReference>
<dbReference type="InterPro" id="IPR025187">
    <property type="entry name" value="DUF4112"/>
</dbReference>
<evidence type="ECO:0000256" key="1">
    <source>
        <dbReference type="SAM" id="Phobius"/>
    </source>
</evidence>
<keyword evidence="1" id="KW-1133">Transmembrane helix</keyword>
<dbReference type="KEGG" id="ksn:43587559"/>
<proteinExistence type="predicted"/>
<dbReference type="RefSeq" id="XP_065823755.1">
    <property type="nucleotide sequence ID" value="XM_065967683.1"/>
</dbReference>
<evidence type="ECO:0000313" key="2">
    <source>
        <dbReference type="EMBL" id="WWD21059.1"/>
    </source>
</evidence>
<protein>
    <submittedName>
        <fullName evidence="2">Uncharacterized protein</fullName>
    </submittedName>
</protein>
<dbReference type="AlphaFoldDB" id="A0AAJ8LPY7"/>
<evidence type="ECO:0000313" key="3">
    <source>
        <dbReference type="Proteomes" id="UP000322225"/>
    </source>
</evidence>
<gene>
    <name evidence="2" type="ORF">CI109_105540</name>
</gene>
<reference evidence="2" key="1">
    <citation type="submission" date="2017-08" db="EMBL/GenBank/DDBJ databases">
        <authorList>
            <person name="Cuomo C."/>
            <person name="Billmyre B."/>
            <person name="Heitman J."/>
        </authorList>
    </citation>
    <scope>NUCLEOTIDE SEQUENCE</scope>
    <source>
        <strain evidence="2">CBS 12478</strain>
    </source>
</reference>
<reference evidence="2" key="2">
    <citation type="submission" date="2024-01" db="EMBL/GenBank/DDBJ databases">
        <title>Comparative genomics of Cryptococcus and Kwoniella reveals pathogenesis evolution and contrasting modes of karyotype evolution via chromosome fusion or intercentromeric recombination.</title>
        <authorList>
            <person name="Coelho M.A."/>
            <person name="David-Palma M."/>
            <person name="Shea T."/>
            <person name="Bowers K."/>
            <person name="McGinley-Smith S."/>
            <person name="Mohammad A.W."/>
            <person name="Gnirke A."/>
            <person name="Yurkov A.M."/>
            <person name="Nowrousian M."/>
            <person name="Sun S."/>
            <person name="Cuomo C.A."/>
            <person name="Heitman J."/>
        </authorList>
    </citation>
    <scope>NUCLEOTIDE SEQUENCE</scope>
    <source>
        <strain evidence="2">CBS 12478</strain>
    </source>
</reference>
<keyword evidence="1" id="KW-0472">Membrane</keyword>
<accession>A0AAJ8LPY7</accession>
<dbReference type="GeneID" id="43587559"/>
<sequence length="273" mass="31564">MSPMQGLYKLIDRFVDGEVSILWSSDFKRKYTIPSCFKDIYWPRYEHRKFGKYEKYRDWEHLVELARKAIENGDLHNSPVKIATCGLTMSDPKHIDHESGVSPPRRLVVSDKKALQRMKAYAWAIGRYRLGLEVLVDAIPFAGSLIMFIMSVCIFWHGTSQTAAPAWLRREMLGPLGWATFFAFFVPEVGDVASASISPNRRAARKLKHWLKLRSLLSSDIADSSGVWTSPGLKEVFPELRNGGSYSWRYDDHFRRKIYGKELEQLYQTKHKV</sequence>
<feature type="transmembrane region" description="Helical" evidence="1">
    <location>
        <begin position="178"/>
        <end position="198"/>
    </location>
</feature>
<feature type="transmembrane region" description="Helical" evidence="1">
    <location>
        <begin position="134"/>
        <end position="158"/>
    </location>
</feature>
<organism evidence="2 3">
    <name type="scientific">Kwoniella shandongensis</name>
    <dbReference type="NCBI Taxonomy" id="1734106"/>
    <lineage>
        <taxon>Eukaryota</taxon>
        <taxon>Fungi</taxon>
        <taxon>Dikarya</taxon>
        <taxon>Basidiomycota</taxon>
        <taxon>Agaricomycotina</taxon>
        <taxon>Tremellomycetes</taxon>
        <taxon>Tremellales</taxon>
        <taxon>Cryptococcaceae</taxon>
        <taxon>Kwoniella</taxon>
    </lineage>
</organism>
<dbReference type="Pfam" id="PF13430">
    <property type="entry name" value="DUF4112"/>
    <property type="match status" value="1"/>
</dbReference>
<keyword evidence="3" id="KW-1185">Reference proteome</keyword>
<keyword evidence="1" id="KW-0812">Transmembrane</keyword>
<dbReference type="EMBL" id="CP144060">
    <property type="protein sequence ID" value="WWD21059.1"/>
    <property type="molecule type" value="Genomic_DNA"/>
</dbReference>